<evidence type="ECO:0000259" key="2">
    <source>
        <dbReference type="PROSITE" id="PS50222"/>
    </source>
</evidence>
<evidence type="ECO:0000256" key="1">
    <source>
        <dbReference type="ARBA" id="ARBA00022837"/>
    </source>
</evidence>
<keyword evidence="1" id="KW-0106">Calcium</keyword>
<accession>A0A3P8KI32</accession>
<dbReference type="EMBL" id="UZAN01043539">
    <property type="protein sequence ID" value="VDP78596.1"/>
    <property type="molecule type" value="Genomic_DNA"/>
</dbReference>
<dbReference type="CDD" id="cd00051">
    <property type="entry name" value="EFh"/>
    <property type="match status" value="1"/>
</dbReference>
<reference evidence="3 4" key="1">
    <citation type="submission" date="2018-11" db="EMBL/GenBank/DDBJ databases">
        <authorList>
            <consortium name="Pathogen Informatics"/>
        </authorList>
    </citation>
    <scope>NUCLEOTIDE SEQUENCE [LARGE SCALE GENOMIC DNA]</scope>
    <source>
        <strain evidence="3 4">Egypt</strain>
    </source>
</reference>
<dbReference type="SUPFAM" id="SSF47473">
    <property type="entry name" value="EF-hand"/>
    <property type="match status" value="1"/>
</dbReference>
<name>A0A3P8KI32_9TREM</name>
<evidence type="ECO:0000313" key="4">
    <source>
        <dbReference type="Proteomes" id="UP000272942"/>
    </source>
</evidence>
<sequence length="62" mass="7355">MINVLDVDKNGKLSLDELTSVLPEPRFAKKIEELFRKHDVNQDGEVDVKELRKWLEAEYKRE</sequence>
<dbReference type="SMART" id="SM00054">
    <property type="entry name" value="EFh"/>
    <property type="match status" value="2"/>
</dbReference>
<dbReference type="AlphaFoldDB" id="A0A3P8KI32"/>
<keyword evidence="4" id="KW-1185">Reference proteome</keyword>
<protein>
    <recommendedName>
        <fullName evidence="2">EF-hand domain-containing protein</fullName>
    </recommendedName>
</protein>
<dbReference type="Gene3D" id="1.10.238.10">
    <property type="entry name" value="EF-hand"/>
    <property type="match status" value="1"/>
</dbReference>
<proteinExistence type="predicted"/>
<dbReference type="PROSITE" id="PS00018">
    <property type="entry name" value="EF_HAND_1"/>
    <property type="match status" value="1"/>
</dbReference>
<feature type="domain" description="EF-hand" evidence="2">
    <location>
        <begin position="26"/>
        <end position="61"/>
    </location>
</feature>
<dbReference type="Pfam" id="PF13405">
    <property type="entry name" value="EF-hand_6"/>
    <property type="match status" value="1"/>
</dbReference>
<dbReference type="GO" id="GO:0005509">
    <property type="term" value="F:calcium ion binding"/>
    <property type="evidence" value="ECO:0007669"/>
    <property type="project" value="InterPro"/>
</dbReference>
<dbReference type="Proteomes" id="UP000272942">
    <property type="component" value="Unassembled WGS sequence"/>
</dbReference>
<dbReference type="InterPro" id="IPR018247">
    <property type="entry name" value="EF_Hand_1_Ca_BS"/>
</dbReference>
<dbReference type="Pfam" id="PF13202">
    <property type="entry name" value="EF-hand_5"/>
    <property type="match status" value="1"/>
</dbReference>
<organism evidence="3 4">
    <name type="scientific">Echinostoma caproni</name>
    <dbReference type="NCBI Taxonomy" id="27848"/>
    <lineage>
        <taxon>Eukaryota</taxon>
        <taxon>Metazoa</taxon>
        <taxon>Spiralia</taxon>
        <taxon>Lophotrochozoa</taxon>
        <taxon>Platyhelminthes</taxon>
        <taxon>Trematoda</taxon>
        <taxon>Digenea</taxon>
        <taxon>Plagiorchiida</taxon>
        <taxon>Echinostomata</taxon>
        <taxon>Echinostomatoidea</taxon>
        <taxon>Echinostomatidae</taxon>
        <taxon>Echinostoma</taxon>
    </lineage>
</organism>
<dbReference type="InterPro" id="IPR002048">
    <property type="entry name" value="EF_hand_dom"/>
</dbReference>
<gene>
    <name evidence="3" type="ORF">ECPE_LOCUS6527</name>
</gene>
<dbReference type="PROSITE" id="PS50222">
    <property type="entry name" value="EF_HAND_2"/>
    <property type="match status" value="1"/>
</dbReference>
<dbReference type="InterPro" id="IPR011992">
    <property type="entry name" value="EF-hand-dom_pair"/>
</dbReference>
<dbReference type="OrthoDB" id="293868at2759"/>
<evidence type="ECO:0000313" key="3">
    <source>
        <dbReference type="EMBL" id="VDP78596.1"/>
    </source>
</evidence>